<gene>
    <name evidence="2" type="ORF">HCJ92_24070</name>
</gene>
<feature type="signal peptide" evidence="1">
    <location>
        <begin position="1"/>
        <end position="31"/>
    </location>
</feature>
<evidence type="ECO:0008006" key="4">
    <source>
        <dbReference type="Google" id="ProtNLM"/>
    </source>
</evidence>
<feature type="chain" id="PRO_5047386375" description="Sensor domain-containing protein" evidence="1">
    <location>
        <begin position="32"/>
        <end position="219"/>
    </location>
</feature>
<organism evidence="2 3">
    <name type="scientific">Streptomyces spiramenti</name>
    <dbReference type="NCBI Taxonomy" id="2720606"/>
    <lineage>
        <taxon>Bacteria</taxon>
        <taxon>Bacillati</taxon>
        <taxon>Actinomycetota</taxon>
        <taxon>Actinomycetes</taxon>
        <taxon>Kitasatosporales</taxon>
        <taxon>Streptomycetaceae</taxon>
        <taxon>Streptomyces</taxon>
    </lineage>
</organism>
<name>A0ABX1AYG6_9ACTN</name>
<protein>
    <recommendedName>
        <fullName evidence="4">Sensor domain-containing protein</fullName>
    </recommendedName>
</protein>
<sequence>MRRTTARLTAGLGAVAAITALTVGSTLQAQAGQQPTATGPTTAPEPQAAASDFLDVGELPPDPHSDWYAGNVTPGLPEEPLACFDGLLPTAGASHRDYWTELDASARQIVVETGNATEAADLAVALEAAAADCAADWLRGEPGAVAGWDDLGTVDAGDSAHAYAVFTAPPEAGTDVNVHGVGRAGGTVTLVSWGRMGTLSDAPADTFADTLTAALDRLG</sequence>
<dbReference type="EMBL" id="JAAVJB010000452">
    <property type="protein sequence ID" value="NJP69267.1"/>
    <property type="molecule type" value="Genomic_DNA"/>
</dbReference>
<reference evidence="2 3" key="1">
    <citation type="submission" date="2020-03" db="EMBL/GenBank/DDBJ databases">
        <title>Draft genome of Streptomyces sp. ventii, isolated from the Axial Seamount in the Pacific Ocean, and resequencing of the two type strains Streptomyces lonarensis strain NCL 716 and Streptomyces bohaiensis strain 11A07.</title>
        <authorList>
            <person name="Loughran R.M."/>
            <person name="Pfannmuller K.M."/>
            <person name="Wasson B.J."/>
            <person name="Deadmond M.C."/>
            <person name="Paddock B.E."/>
            <person name="Koyack M.J."/>
            <person name="Gallegos D.A."/>
            <person name="Mitchell E.A."/>
            <person name="Ushijima B."/>
            <person name="Saw J.H."/>
            <person name="Mcphail K.L."/>
            <person name="Videau P."/>
        </authorList>
    </citation>
    <scope>NUCLEOTIDE SEQUENCE [LARGE SCALE GENOMIC DNA]</scope>
    <source>
        <strain evidence="3">5675061</strain>
    </source>
</reference>
<dbReference type="Proteomes" id="UP000746503">
    <property type="component" value="Unassembled WGS sequence"/>
</dbReference>
<evidence type="ECO:0000313" key="3">
    <source>
        <dbReference type="Proteomes" id="UP000746503"/>
    </source>
</evidence>
<keyword evidence="1" id="KW-0732">Signal</keyword>
<keyword evidence="3" id="KW-1185">Reference proteome</keyword>
<comment type="caution">
    <text evidence="2">The sequence shown here is derived from an EMBL/GenBank/DDBJ whole genome shotgun (WGS) entry which is preliminary data.</text>
</comment>
<evidence type="ECO:0000313" key="2">
    <source>
        <dbReference type="EMBL" id="NJP69267.1"/>
    </source>
</evidence>
<proteinExistence type="predicted"/>
<dbReference type="RefSeq" id="WP_167935714.1">
    <property type="nucleotide sequence ID" value="NZ_JAAVJB010000452.1"/>
</dbReference>
<accession>A0ABX1AYG6</accession>
<evidence type="ECO:0000256" key="1">
    <source>
        <dbReference type="SAM" id="SignalP"/>
    </source>
</evidence>